<organism evidence="2 3">
    <name type="scientific">Vibrio tapetis subsp. tapetis</name>
    <dbReference type="NCBI Taxonomy" id="1671868"/>
    <lineage>
        <taxon>Bacteria</taxon>
        <taxon>Pseudomonadati</taxon>
        <taxon>Pseudomonadota</taxon>
        <taxon>Gammaproteobacteria</taxon>
        <taxon>Vibrionales</taxon>
        <taxon>Vibrionaceae</taxon>
        <taxon>Vibrio</taxon>
    </lineage>
</organism>
<dbReference type="PROSITE" id="PS51781">
    <property type="entry name" value="SH3B"/>
    <property type="match status" value="1"/>
</dbReference>
<gene>
    <name evidence="2" type="ORF">VTAP4600_A0587</name>
</gene>
<dbReference type="Pfam" id="PF08239">
    <property type="entry name" value="SH3_3"/>
    <property type="match status" value="1"/>
</dbReference>
<dbReference type="RefSeq" id="WP_102521393.1">
    <property type="nucleotide sequence ID" value="NZ_LT960611.1"/>
</dbReference>
<keyword evidence="3" id="KW-1185">Reference proteome</keyword>
<proteinExistence type="predicted"/>
<name>A0A2N8Z9J4_9VIBR</name>
<dbReference type="AlphaFoldDB" id="A0A2N8Z9J4"/>
<dbReference type="Gene3D" id="2.30.30.40">
    <property type="entry name" value="SH3 Domains"/>
    <property type="match status" value="1"/>
</dbReference>
<evidence type="ECO:0000259" key="1">
    <source>
        <dbReference type="PROSITE" id="PS51781"/>
    </source>
</evidence>
<evidence type="ECO:0000313" key="2">
    <source>
        <dbReference type="EMBL" id="SON48566.1"/>
    </source>
</evidence>
<dbReference type="KEGG" id="vta:A0587"/>
<evidence type="ECO:0000313" key="3">
    <source>
        <dbReference type="Proteomes" id="UP000235828"/>
    </source>
</evidence>
<sequence length="219" mass="24650">MKKLLILIVILALAGGGAYYYFFIMMAEEMVEESSKEMDAPIEEGEIDLSALMPAEETMKPGEYYVTSSSLNVRREPSSKGRISTVLDIGTKVDVLEVQSGWARISEYIEFVDGNLAQWVSTEFLADEVPSNMAQVRSGRLEIKIKHSDDFMDHRGVFMSVSQQLIDSGQCSDDDFSQTKGWLASTVFADRSVYYTYCGGLERDDKIYLDTETKEVFSE</sequence>
<dbReference type="OrthoDB" id="74312at2"/>
<feature type="domain" description="SH3b" evidence="1">
    <location>
        <begin position="61"/>
        <end position="129"/>
    </location>
</feature>
<reference evidence="2 3" key="1">
    <citation type="submission" date="2017-10" db="EMBL/GenBank/DDBJ databases">
        <authorList>
            <person name="Banno H."/>
            <person name="Chua N.-H."/>
        </authorList>
    </citation>
    <scope>NUCLEOTIDE SEQUENCE [LARGE SCALE GENOMIC DNA]</scope>
    <source>
        <strain evidence="2">Vibrio tapetis CECT4600</strain>
    </source>
</reference>
<protein>
    <submittedName>
        <fullName evidence="2">Putative SH3-like domain protein</fullName>
    </submittedName>
</protein>
<dbReference type="SMART" id="SM00287">
    <property type="entry name" value="SH3b"/>
    <property type="match status" value="1"/>
</dbReference>
<dbReference type="InterPro" id="IPR003646">
    <property type="entry name" value="SH3-like_bac-type"/>
</dbReference>
<dbReference type="Proteomes" id="UP000235828">
    <property type="component" value="Chromosome A"/>
</dbReference>
<accession>A0A2N8Z9J4</accession>
<dbReference type="EMBL" id="LT960611">
    <property type="protein sequence ID" value="SON48566.1"/>
    <property type="molecule type" value="Genomic_DNA"/>
</dbReference>